<gene>
    <name evidence="2" type="ORF">LCGC14_1806570</name>
</gene>
<proteinExistence type="predicted"/>
<organism evidence="2">
    <name type="scientific">marine sediment metagenome</name>
    <dbReference type="NCBI Taxonomy" id="412755"/>
    <lineage>
        <taxon>unclassified sequences</taxon>
        <taxon>metagenomes</taxon>
        <taxon>ecological metagenomes</taxon>
    </lineage>
</organism>
<name>A0A0F9GN60_9ZZZZ</name>
<accession>A0A0F9GN60</accession>
<reference evidence="2" key="1">
    <citation type="journal article" date="2015" name="Nature">
        <title>Complex archaea that bridge the gap between prokaryotes and eukaryotes.</title>
        <authorList>
            <person name="Spang A."/>
            <person name="Saw J.H."/>
            <person name="Jorgensen S.L."/>
            <person name="Zaremba-Niedzwiedzka K."/>
            <person name="Martijn J."/>
            <person name="Lind A.E."/>
            <person name="van Eijk R."/>
            <person name="Schleper C."/>
            <person name="Guy L."/>
            <person name="Ettema T.J."/>
        </authorList>
    </citation>
    <scope>NUCLEOTIDE SEQUENCE</scope>
</reference>
<dbReference type="InterPro" id="IPR048329">
    <property type="entry name" value="PcRGLX_1st"/>
</dbReference>
<dbReference type="Pfam" id="PF19501">
    <property type="entry name" value="PcRGLX_1st"/>
    <property type="match status" value="1"/>
</dbReference>
<evidence type="ECO:0000313" key="2">
    <source>
        <dbReference type="EMBL" id="KKM00224.1"/>
    </source>
</evidence>
<comment type="caution">
    <text evidence="2">The sequence shown here is derived from an EMBL/GenBank/DDBJ whole genome shotgun (WGS) entry which is preliminary data.</text>
</comment>
<protein>
    <recommendedName>
        <fullName evidence="1">PcRGLX/YetA-like N-terminal RIFT barrel domain-containing protein</fullName>
    </recommendedName>
</protein>
<dbReference type="EMBL" id="LAZR01017484">
    <property type="protein sequence ID" value="KKM00224.1"/>
    <property type="molecule type" value="Genomic_DNA"/>
</dbReference>
<dbReference type="AlphaFoldDB" id="A0A0F9GN60"/>
<evidence type="ECO:0000259" key="1">
    <source>
        <dbReference type="Pfam" id="PF19501"/>
    </source>
</evidence>
<sequence>MRSGYFIVLSLLAGHLSLAPAAEVKLTVTEPAGVARSPGIVTSGVPFARGAVKDASALSVRVGGKVVPSQFIRISPWPDGSVRWALMDCQLPVPAAGKAELVVRDDGAKALQPLFRETLLTARRSSLRGQTASRTSARSWSAR</sequence>
<feature type="domain" description="PcRGLX/YetA-like N-terminal RIFT barrel" evidence="1">
    <location>
        <begin position="40"/>
        <end position="85"/>
    </location>
</feature>